<dbReference type="EMBL" id="JACSPW010000014">
    <property type="protein sequence ID" value="MBD8034243.1"/>
    <property type="molecule type" value="Genomic_DNA"/>
</dbReference>
<keyword evidence="4 6" id="KW-0732">Signal</keyword>
<feature type="signal peptide" evidence="6">
    <location>
        <begin position="1"/>
        <end position="27"/>
    </location>
</feature>
<organism evidence="7 8">
    <name type="scientific">Solibacillus merdavium</name>
    <dbReference type="NCBI Taxonomy" id="2762218"/>
    <lineage>
        <taxon>Bacteria</taxon>
        <taxon>Bacillati</taxon>
        <taxon>Bacillota</taxon>
        <taxon>Bacilli</taxon>
        <taxon>Bacillales</taxon>
        <taxon>Caryophanaceae</taxon>
        <taxon>Solibacillus</taxon>
    </lineage>
</organism>
<dbReference type="RefSeq" id="WP_191704743.1">
    <property type="nucleotide sequence ID" value="NZ_JACSPW010000014.1"/>
</dbReference>
<dbReference type="Proteomes" id="UP000600565">
    <property type="component" value="Unassembled WGS sequence"/>
</dbReference>
<dbReference type="Pfam" id="PF01547">
    <property type="entry name" value="SBP_bac_1"/>
    <property type="match status" value="1"/>
</dbReference>
<keyword evidence="3" id="KW-0813">Transport</keyword>
<dbReference type="PANTHER" id="PTHR43649">
    <property type="entry name" value="ARABINOSE-BINDING PROTEIN-RELATED"/>
    <property type="match status" value="1"/>
</dbReference>
<keyword evidence="8" id="KW-1185">Reference proteome</keyword>
<protein>
    <submittedName>
        <fullName evidence="7">Extracellular solute-binding protein</fullName>
    </submittedName>
</protein>
<comment type="caution">
    <text evidence="7">The sequence shown here is derived from an EMBL/GenBank/DDBJ whole genome shotgun (WGS) entry which is preliminary data.</text>
</comment>
<comment type="subcellular location">
    <subcellularLocation>
        <location evidence="1">Cell envelope</location>
    </subcellularLocation>
</comment>
<sequence length="467" mass="51989">MFVIKERKQTWFLVALMSLMLLLVACSNDEESNSGTEGNGNTEQSTTPSDNTTTENTGDGLSGTLEIQYFVGGYGDGWWKQVIGDFQKQHPDLKIVEHAGPNINTEMNTRWISETPPDVVYIDGAGASETQMIAEGQLMDISEFAKGIKLENGTALLDSFISPAEEVDGGKIYSLPLVFDTWGTWFDAKWFEENGWEVPTDFDSWISSMEKIKADTKIAPFVTTGQHTQYFHRGVLNPAFAAAGGEELLNDLNNGVVEAWKKPETLEVLKKVEKIAKAGVIDSGFAAYNHTQSQMNFLMHKNAYIPVGFWLPNEMKNDTPDSFEFGFTPTPMNDPGKPLALVPDIRTIAIAEKSQNPEAAKAFLEFIFTEEYAQAFAESTGAIMNMKDIDLSSNTNVQDFLKNINEMINNPGAVHTYKRYTPDAELQKIAVEITNEIKLLIIDILLGDITAEEFVDKMVKKAEELRK</sequence>
<evidence type="ECO:0000256" key="6">
    <source>
        <dbReference type="SAM" id="SignalP"/>
    </source>
</evidence>
<gene>
    <name evidence="7" type="ORF">H9632_14320</name>
</gene>
<evidence type="ECO:0000256" key="1">
    <source>
        <dbReference type="ARBA" id="ARBA00004196"/>
    </source>
</evidence>
<evidence type="ECO:0000256" key="5">
    <source>
        <dbReference type="SAM" id="MobiDB-lite"/>
    </source>
</evidence>
<accession>A0ABR8XQM6</accession>
<reference evidence="7 8" key="1">
    <citation type="submission" date="2020-08" db="EMBL/GenBank/DDBJ databases">
        <title>A Genomic Blueprint of the Chicken Gut Microbiome.</title>
        <authorList>
            <person name="Gilroy R."/>
            <person name="Ravi A."/>
            <person name="Getino M."/>
            <person name="Pursley I."/>
            <person name="Horton D.L."/>
            <person name="Alikhan N.-F."/>
            <person name="Baker D."/>
            <person name="Gharbi K."/>
            <person name="Hall N."/>
            <person name="Watson M."/>
            <person name="Adriaenssens E.M."/>
            <person name="Foster-Nyarko E."/>
            <person name="Jarju S."/>
            <person name="Secka A."/>
            <person name="Antonio M."/>
            <person name="Oren A."/>
            <person name="Chaudhuri R."/>
            <person name="La Ragione R.M."/>
            <person name="Hildebrand F."/>
            <person name="Pallen M.J."/>
        </authorList>
    </citation>
    <scope>NUCLEOTIDE SEQUENCE [LARGE SCALE GENOMIC DNA]</scope>
    <source>
        <strain evidence="7 8">Sa1YVA6</strain>
    </source>
</reference>
<feature type="region of interest" description="Disordered" evidence="5">
    <location>
        <begin position="30"/>
        <end position="60"/>
    </location>
</feature>
<evidence type="ECO:0000256" key="2">
    <source>
        <dbReference type="ARBA" id="ARBA00008520"/>
    </source>
</evidence>
<dbReference type="InterPro" id="IPR050490">
    <property type="entry name" value="Bact_solute-bd_prot1"/>
</dbReference>
<proteinExistence type="inferred from homology"/>
<dbReference type="Gene3D" id="3.40.190.10">
    <property type="entry name" value="Periplasmic binding protein-like II"/>
    <property type="match status" value="1"/>
</dbReference>
<evidence type="ECO:0000313" key="7">
    <source>
        <dbReference type="EMBL" id="MBD8034243.1"/>
    </source>
</evidence>
<name>A0ABR8XQM6_9BACL</name>
<evidence type="ECO:0000256" key="3">
    <source>
        <dbReference type="ARBA" id="ARBA00022448"/>
    </source>
</evidence>
<dbReference type="PROSITE" id="PS51257">
    <property type="entry name" value="PROKAR_LIPOPROTEIN"/>
    <property type="match status" value="1"/>
</dbReference>
<feature type="compositionally biased region" description="Low complexity" evidence="5">
    <location>
        <begin position="42"/>
        <end position="57"/>
    </location>
</feature>
<comment type="similarity">
    <text evidence="2">Belongs to the bacterial solute-binding protein 1 family.</text>
</comment>
<dbReference type="SUPFAM" id="SSF53850">
    <property type="entry name" value="Periplasmic binding protein-like II"/>
    <property type="match status" value="1"/>
</dbReference>
<feature type="chain" id="PRO_5046657888" evidence="6">
    <location>
        <begin position="28"/>
        <end position="467"/>
    </location>
</feature>
<evidence type="ECO:0000256" key="4">
    <source>
        <dbReference type="ARBA" id="ARBA00022729"/>
    </source>
</evidence>
<dbReference type="InterPro" id="IPR006059">
    <property type="entry name" value="SBP"/>
</dbReference>
<evidence type="ECO:0000313" key="8">
    <source>
        <dbReference type="Proteomes" id="UP000600565"/>
    </source>
</evidence>
<dbReference type="CDD" id="cd13120">
    <property type="entry name" value="BF2867_like_N"/>
    <property type="match status" value="1"/>
</dbReference>
<dbReference type="PANTHER" id="PTHR43649:SF31">
    <property type="entry name" value="SN-GLYCEROL-3-PHOSPHATE-BINDING PERIPLASMIC PROTEIN UGPB"/>
    <property type="match status" value="1"/>
</dbReference>